<gene>
    <name evidence="1" type="ORF">RO21_11165</name>
</gene>
<evidence type="ECO:0000313" key="1">
    <source>
        <dbReference type="EMBL" id="KMK50547.1"/>
    </source>
</evidence>
<accession>A0A0J5S113</accession>
<dbReference type="Gene3D" id="1.20.120.330">
    <property type="entry name" value="Nucleotidyltransferases domain 2"/>
    <property type="match status" value="1"/>
</dbReference>
<dbReference type="Proteomes" id="UP000036270">
    <property type="component" value="Unassembled WGS sequence"/>
</dbReference>
<reference evidence="1 2" key="1">
    <citation type="submission" date="2014-12" db="EMBL/GenBank/DDBJ databases">
        <title>Reclassification of Actinobacillus muris as Muribacter muris.</title>
        <authorList>
            <person name="Christensen H."/>
            <person name="Nicklas W."/>
            <person name="Bisgaard M."/>
        </authorList>
    </citation>
    <scope>NUCLEOTIDE SEQUENCE [LARGE SCALE GENOMIC DNA]</scope>
    <source>
        <strain evidence="1 2">Ackerman80-443D</strain>
    </source>
</reference>
<sequence length="118" mass="13820">MITPDDLIQKSNEFSTQTEEIYWRESTRLAYYAVYHKLQQFATQNSIDLLKGKGGVHKKAISSIQHYSDTGRDLAYYMDRMKKQRVIADYYLTDNFLQEDAENQQATMQTCLGYLSQL</sequence>
<dbReference type="RefSeq" id="WP_047977860.1">
    <property type="nucleotide sequence ID" value="NZ_JWIZ01000090.1"/>
</dbReference>
<comment type="caution">
    <text evidence="1">The sequence shown here is derived from an EMBL/GenBank/DDBJ whole genome shotgun (WGS) entry which is preliminary data.</text>
</comment>
<keyword evidence="2" id="KW-1185">Reference proteome</keyword>
<evidence type="ECO:0000313" key="2">
    <source>
        <dbReference type="Proteomes" id="UP000036270"/>
    </source>
</evidence>
<dbReference type="EMBL" id="JWIZ01000090">
    <property type="protein sequence ID" value="KMK50547.1"/>
    <property type="molecule type" value="Genomic_DNA"/>
</dbReference>
<evidence type="ECO:0008006" key="3">
    <source>
        <dbReference type="Google" id="ProtNLM"/>
    </source>
</evidence>
<dbReference type="AlphaFoldDB" id="A0A0J5S113"/>
<name>A0A0J5S113_9PAST</name>
<protein>
    <recommendedName>
        <fullName evidence="3">HEPN domain-containing protein</fullName>
    </recommendedName>
</protein>
<dbReference type="PATRIC" id="fig|67855.3.peg.2520"/>
<proteinExistence type="predicted"/>
<organism evidence="1 2">
    <name type="scientific">Muribacter muris</name>
    <dbReference type="NCBI Taxonomy" id="67855"/>
    <lineage>
        <taxon>Bacteria</taxon>
        <taxon>Pseudomonadati</taxon>
        <taxon>Pseudomonadota</taxon>
        <taxon>Gammaproteobacteria</taxon>
        <taxon>Pasteurellales</taxon>
        <taxon>Pasteurellaceae</taxon>
        <taxon>Muribacter</taxon>
    </lineage>
</organism>